<dbReference type="AlphaFoldDB" id="A0A813DGS6"/>
<dbReference type="Pfam" id="PF11380">
    <property type="entry name" value="Stealth_CR2"/>
    <property type="match status" value="1"/>
</dbReference>
<evidence type="ECO:0000313" key="9">
    <source>
        <dbReference type="Proteomes" id="UP000654075"/>
    </source>
</evidence>
<dbReference type="PROSITE" id="PS50865">
    <property type="entry name" value="ZF_MYND_2"/>
    <property type="match status" value="1"/>
</dbReference>
<keyword evidence="5" id="KW-0862">Zinc</keyword>
<comment type="caution">
    <text evidence="8">The sequence shown here is derived from an EMBL/GenBank/DDBJ whole genome shotgun (WGS) entry which is preliminary data.</text>
</comment>
<evidence type="ECO:0000256" key="1">
    <source>
        <dbReference type="ARBA" id="ARBA00007583"/>
    </source>
</evidence>
<evidence type="ECO:0000256" key="2">
    <source>
        <dbReference type="ARBA" id="ARBA00022679"/>
    </source>
</evidence>
<dbReference type="Pfam" id="PF01753">
    <property type="entry name" value="zf-MYND"/>
    <property type="match status" value="1"/>
</dbReference>
<dbReference type="InterPro" id="IPR021520">
    <property type="entry name" value="Stealth_CR2"/>
</dbReference>
<dbReference type="InterPro" id="IPR047141">
    <property type="entry name" value="Stealth"/>
</dbReference>
<name>A0A813DGS6_POLGL</name>
<evidence type="ECO:0000313" key="8">
    <source>
        <dbReference type="EMBL" id="CAE8584746.1"/>
    </source>
</evidence>
<evidence type="ECO:0000256" key="6">
    <source>
        <dbReference type="PROSITE-ProRule" id="PRU00134"/>
    </source>
</evidence>
<proteinExistence type="inferred from homology"/>
<dbReference type="PANTHER" id="PTHR24045:SF0">
    <property type="entry name" value="N-ACETYLGLUCOSAMINE-1-PHOSPHOTRANSFERASE SUBUNITS ALPHA_BETA"/>
    <property type="match status" value="1"/>
</dbReference>
<evidence type="ECO:0000259" key="7">
    <source>
        <dbReference type="PROSITE" id="PS50865"/>
    </source>
</evidence>
<dbReference type="EMBL" id="CAJNNV010001301">
    <property type="protein sequence ID" value="CAE8584746.1"/>
    <property type="molecule type" value="Genomic_DNA"/>
</dbReference>
<reference evidence="8" key="1">
    <citation type="submission" date="2021-02" db="EMBL/GenBank/DDBJ databases">
        <authorList>
            <person name="Dougan E. K."/>
            <person name="Rhodes N."/>
            <person name="Thang M."/>
            <person name="Chan C."/>
        </authorList>
    </citation>
    <scope>NUCLEOTIDE SEQUENCE</scope>
</reference>
<dbReference type="SUPFAM" id="SSF144232">
    <property type="entry name" value="HIT/MYND zinc finger-like"/>
    <property type="match status" value="1"/>
</dbReference>
<dbReference type="GO" id="GO:0008270">
    <property type="term" value="F:zinc ion binding"/>
    <property type="evidence" value="ECO:0007669"/>
    <property type="project" value="UniProtKB-KW"/>
</dbReference>
<keyword evidence="2" id="KW-0808">Transferase</keyword>
<sequence length="575" mass="65481">MANKCKICGVGDATFKCNQCKRVFYCSVQHQLEDLREHKYFCQVLPPEPSKGSGKGAGPGGRAQATAEQISAGTFNIVFGRFITLMIPIIAFSTYRYFHMEGRYALADRLLAAKSENCTAEDRQFLETEFGDFDIVIPWVNGSDAAWLQRRRAACTEWLSLCRARCQNETNATNETTQNATNSSQCSIPCSRQVPCGDSHTNIHKDHDELRYLLRSLDRHLPWHRGRILLITPQGQVPTWLRPTSELKRLKVVHQEELFEALLASKLFVPASQRSKDSLGSFLPGNIFNDFPIEHALAFLPNSTDNVMLIQDDLLIGRPMSICELFTKPPTVGLRLFSKPYNIFEMTDPSIIDRINMNSLRLFWNWQELEPSIGTDQWVWHQHPLHAPQMLNIELLRKIWQMFPREMSASTDSPFRNVHGLDMVGLHHAFAFSRSGRPEDAEPGTATGDPTWLSKVVDLMASEEMQPSVRPAKQLFFEAAFKNGAANEWHKHMLFMSPEPEELPLIMGFQDLLVKGQSSELDCLRERWLTALFSKPSSWELPKVRPGQCRAYANVDLSASYYASFIVSFNHYFVD</sequence>
<dbReference type="Proteomes" id="UP000654075">
    <property type="component" value="Unassembled WGS sequence"/>
</dbReference>
<dbReference type="Gene3D" id="6.10.140.2220">
    <property type="match status" value="1"/>
</dbReference>
<dbReference type="InterPro" id="IPR031358">
    <property type="entry name" value="Stealth_CR1"/>
</dbReference>
<keyword evidence="3" id="KW-0479">Metal-binding</keyword>
<keyword evidence="9" id="KW-1185">Reference proteome</keyword>
<dbReference type="OrthoDB" id="263283at2759"/>
<dbReference type="PANTHER" id="PTHR24045">
    <property type="match status" value="1"/>
</dbReference>
<comment type="similarity">
    <text evidence="1">Belongs to the stealth family.</text>
</comment>
<keyword evidence="4 6" id="KW-0863">Zinc-finger</keyword>
<dbReference type="GO" id="GO:0016772">
    <property type="term" value="F:transferase activity, transferring phosphorus-containing groups"/>
    <property type="evidence" value="ECO:0007669"/>
    <property type="project" value="InterPro"/>
</dbReference>
<dbReference type="GO" id="GO:0005794">
    <property type="term" value="C:Golgi apparatus"/>
    <property type="evidence" value="ECO:0007669"/>
    <property type="project" value="TreeGrafter"/>
</dbReference>
<accession>A0A813DGS6</accession>
<dbReference type="Pfam" id="PF17102">
    <property type="entry name" value="Stealth_CR3"/>
    <property type="match status" value="1"/>
</dbReference>
<organism evidence="8 9">
    <name type="scientific">Polarella glacialis</name>
    <name type="common">Dinoflagellate</name>
    <dbReference type="NCBI Taxonomy" id="89957"/>
    <lineage>
        <taxon>Eukaryota</taxon>
        <taxon>Sar</taxon>
        <taxon>Alveolata</taxon>
        <taxon>Dinophyceae</taxon>
        <taxon>Suessiales</taxon>
        <taxon>Suessiaceae</taxon>
        <taxon>Polarella</taxon>
    </lineage>
</organism>
<dbReference type="Pfam" id="PF17101">
    <property type="entry name" value="Stealth_CR1"/>
    <property type="match status" value="1"/>
</dbReference>
<gene>
    <name evidence="8" type="ORF">PGLA1383_LOCUS3672</name>
</gene>
<dbReference type="InterPro" id="IPR031357">
    <property type="entry name" value="Stealth_CR3"/>
</dbReference>
<dbReference type="InterPro" id="IPR002893">
    <property type="entry name" value="Znf_MYND"/>
</dbReference>
<evidence type="ECO:0000256" key="5">
    <source>
        <dbReference type="ARBA" id="ARBA00022833"/>
    </source>
</evidence>
<evidence type="ECO:0000256" key="4">
    <source>
        <dbReference type="ARBA" id="ARBA00022771"/>
    </source>
</evidence>
<protein>
    <recommendedName>
        <fullName evidence="7">MYND-type domain-containing protein</fullName>
    </recommendedName>
</protein>
<dbReference type="PROSITE" id="PS01360">
    <property type="entry name" value="ZF_MYND_1"/>
    <property type="match status" value="1"/>
</dbReference>
<feature type="domain" description="MYND-type" evidence="7">
    <location>
        <begin position="5"/>
        <end position="42"/>
    </location>
</feature>
<evidence type="ECO:0000256" key="3">
    <source>
        <dbReference type="ARBA" id="ARBA00022723"/>
    </source>
</evidence>